<dbReference type="PANTHER" id="PTHR21325">
    <property type="entry name" value="PHOSPHOLIPASE B, PLB1"/>
    <property type="match status" value="1"/>
</dbReference>
<keyword evidence="49" id="KW-1185">Reference proteome</keyword>
<dbReference type="InterPro" id="IPR001087">
    <property type="entry name" value="GDSL"/>
</dbReference>
<comment type="catalytic activity">
    <reaction evidence="31">
        <text>a 1-O-alkyl-2-acyl-sn-glycero-3-phosphocholine + H2O = a 1-O-alkyl-sn-glycero-3-phosphocholine + a fatty acid + H(+)</text>
        <dbReference type="Rhea" id="RHEA:36231"/>
        <dbReference type="ChEBI" id="CHEBI:15377"/>
        <dbReference type="ChEBI" id="CHEBI:15378"/>
        <dbReference type="ChEBI" id="CHEBI:28868"/>
        <dbReference type="ChEBI" id="CHEBI:30909"/>
        <dbReference type="ChEBI" id="CHEBI:36702"/>
        <dbReference type="EC" id="3.1.1.4"/>
    </reaction>
    <physiologicalReaction direction="left-to-right" evidence="31">
        <dbReference type="Rhea" id="RHEA:36232"/>
    </physiologicalReaction>
</comment>
<evidence type="ECO:0000256" key="7">
    <source>
        <dbReference type="ARBA" id="ARBA00022475"/>
    </source>
</evidence>
<keyword evidence="15" id="KW-0325">Glycoprotein</keyword>
<evidence type="ECO:0000256" key="43">
    <source>
        <dbReference type="ARBA" id="ARBA00048939"/>
    </source>
</evidence>
<dbReference type="InterPro" id="IPR036514">
    <property type="entry name" value="SGNH_hydro_sf"/>
</dbReference>
<evidence type="ECO:0000256" key="20">
    <source>
        <dbReference type="ARBA" id="ARBA00029723"/>
    </source>
</evidence>
<evidence type="ECO:0000256" key="44">
    <source>
        <dbReference type="ARBA" id="ARBA00049363"/>
    </source>
</evidence>
<comment type="catalytic activity">
    <reaction evidence="46">
        <text>2-(9Z-octadecenoyl)-glycerol + H2O = glycerol + (9Z)-octadecenoate + H(+)</text>
        <dbReference type="Rhea" id="RHEA:38491"/>
        <dbReference type="ChEBI" id="CHEBI:15377"/>
        <dbReference type="ChEBI" id="CHEBI:15378"/>
        <dbReference type="ChEBI" id="CHEBI:17754"/>
        <dbReference type="ChEBI" id="CHEBI:30823"/>
        <dbReference type="ChEBI" id="CHEBI:73990"/>
    </reaction>
    <physiologicalReaction direction="left-to-right" evidence="46">
        <dbReference type="Rhea" id="RHEA:38492"/>
    </physiologicalReaction>
</comment>
<dbReference type="Pfam" id="PF00657">
    <property type="entry name" value="Lipase_GDSL"/>
    <property type="match status" value="1"/>
</dbReference>
<evidence type="ECO:0000256" key="11">
    <source>
        <dbReference type="ARBA" id="ARBA00022801"/>
    </source>
</evidence>
<evidence type="ECO:0000256" key="30">
    <source>
        <dbReference type="ARBA" id="ARBA00048015"/>
    </source>
</evidence>
<comment type="catalytic activity">
    <reaction evidence="37">
        <text>a 1-acyl-sn-glycero-3-phosphocholine + H2O = sn-glycerol 3-phosphocholine + a fatty acid + H(+)</text>
        <dbReference type="Rhea" id="RHEA:15177"/>
        <dbReference type="ChEBI" id="CHEBI:15377"/>
        <dbReference type="ChEBI" id="CHEBI:15378"/>
        <dbReference type="ChEBI" id="CHEBI:16870"/>
        <dbReference type="ChEBI" id="CHEBI:28868"/>
        <dbReference type="ChEBI" id="CHEBI:58168"/>
        <dbReference type="EC" id="3.1.1.5"/>
    </reaction>
    <physiologicalReaction direction="left-to-right" evidence="37">
        <dbReference type="Rhea" id="RHEA:15178"/>
    </physiologicalReaction>
</comment>
<feature type="chain" id="PRO_5044660477" description="Phospholipase B1, membrane-associated" evidence="47">
    <location>
        <begin position="25"/>
        <end position="407"/>
    </location>
</feature>
<comment type="catalytic activity">
    <reaction evidence="34">
        <text>1-hexadecanoyl-2-(9Z,12Z-octadecadienoyl)-sn-glycero-3-phosphocholine + H2O = 2-(9Z,12Z-octadecadienoyl)-sn-glycero-3-phosphocholine + hexadecanoate + H(+)</text>
        <dbReference type="Rhea" id="RHEA:40971"/>
        <dbReference type="ChEBI" id="CHEBI:7896"/>
        <dbReference type="ChEBI" id="CHEBI:15377"/>
        <dbReference type="ChEBI" id="CHEBI:15378"/>
        <dbReference type="ChEBI" id="CHEBI:73002"/>
        <dbReference type="ChEBI" id="CHEBI:76084"/>
    </reaction>
    <physiologicalReaction direction="left-to-right" evidence="34">
        <dbReference type="Rhea" id="RHEA:40972"/>
    </physiologicalReaction>
</comment>
<evidence type="ECO:0000256" key="38">
    <source>
        <dbReference type="ARBA" id="ARBA00048613"/>
    </source>
</evidence>
<evidence type="ECO:0000313" key="49">
    <source>
        <dbReference type="Proteomes" id="UP000005203"/>
    </source>
</evidence>
<evidence type="ECO:0000256" key="17">
    <source>
        <dbReference type="ARBA" id="ARBA00023369"/>
    </source>
</evidence>
<dbReference type="GO" id="GO:0004806">
    <property type="term" value="F:triacylglycerol lipase activity"/>
    <property type="evidence" value="ECO:0007669"/>
    <property type="project" value="UniProtKB-EC"/>
</dbReference>
<evidence type="ECO:0000256" key="1">
    <source>
        <dbReference type="ARBA" id="ARBA00004247"/>
    </source>
</evidence>
<keyword evidence="13" id="KW-0443">Lipid metabolism</keyword>
<dbReference type="EC" id="3.1.1.5" evidence="3"/>
<dbReference type="EnsemblMetazoa" id="XM_026441932">
    <property type="protein sequence ID" value="XP_026297717"/>
    <property type="gene ID" value="LOC411706"/>
</dbReference>
<dbReference type="GO" id="GO:0004622">
    <property type="term" value="F:phosphatidylcholine lysophospholipase activity"/>
    <property type="evidence" value="ECO:0007669"/>
    <property type="project" value="UniProtKB-EC"/>
</dbReference>
<evidence type="ECO:0000256" key="33">
    <source>
        <dbReference type="ARBA" id="ARBA00048227"/>
    </source>
</evidence>
<dbReference type="InterPro" id="IPR008265">
    <property type="entry name" value="Lipase_GDSL_AS"/>
</dbReference>
<dbReference type="EC" id="3.1.1.4" evidence="4"/>
<evidence type="ECO:0000256" key="35">
    <source>
        <dbReference type="ARBA" id="ARBA00048374"/>
    </source>
</evidence>
<keyword evidence="14" id="KW-0472">Membrane</keyword>
<gene>
    <name evidence="50" type="primary">LOC411706</name>
</gene>
<evidence type="ECO:0000256" key="41">
    <source>
        <dbReference type="ARBA" id="ARBA00048869"/>
    </source>
</evidence>
<evidence type="ECO:0000256" key="8">
    <source>
        <dbReference type="ARBA" id="ARBA00022692"/>
    </source>
</evidence>
<comment type="catalytic activity">
    <reaction evidence="38">
        <text>1-hexadecanoyl-2-(9Z-octadecenoyl)-sn-glycero-3-phosphoethanolamine + H2O = 1-hexadecanoyl-sn-glycero-3-phosphoethanolamine + (9Z)-octadecenoate + H(+)</text>
        <dbReference type="Rhea" id="RHEA:40911"/>
        <dbReference type="ChEBI" id="CHEBI:15377"/>
        <dbReference type="ChEBI" id="CHEBI:15378"/>
        <dbReference type="ChEBI" id="CHEBI:30823"/>
        <dbReference type="ChEBI" id="CHEBI:73004"/>
        <dbReference type="ChEBI" id="CHEBI:73007"/>
    </reaction>
    <physiologicalReaction direction="left-to-right" evidence="38">
        <dbReference type="Rhea" id="RHEA:40912"/>
    </physiologicalReaction>
</comment>
<sequence>MTRVMVNFQVGLCIFSQLCVLAASQRTFLDSPFNLLIWRAIRNYLFQIFENEERILPNLQKKIQLDVPFPCNVTGGRSSKIPNSVHRLRPGDIDVIAAIGDSLTAGSGIFAENLLELFVENRGVQANIGGKGTWRTYLTLPNILKEYNPNLIGYAFEDSLTSQQGSQLSIAEIGAMSKDLPFMAKYLVDKIRKDARIDIKKHWKLISIFIGHNDFCSEMCEVPSPWSIVENHKIQLIETLRILRDNLPRTFIAIQLPPHLKELVASQKGGNSFKCYVTTMVECSCLFALQFQNRRQEYYKVITRWQELEQEIADYPEFHRNDFTVVALPFLKNSTLPLNDNGRSDLSYLSTDCFHLNQKSNAQIANNLWNSLLEPIGNKSTSWTPIFKRFLCPTPERPFLMTRENSK</sequence>
<evidence type="ECO:0000256" key="45">
    <source>
        <dbReference type="ARBA" id="ARBA00049372"/>
    </source>
</evidence>
<evidence type="ECO:0000256" key="21">
    <source>
        <dbReference type="ARBA" id="ARBA00031182"/>
    </source>
</evidence>
<comment type="catalytic activity">
    <reaction evidence="33">
        <text>1,2-dihexadecanoyl-sn-glycero-3-phosphocholine + H2O = 1-hexadecanoyl-sn-glycero-3-phosphocholine + hexadecanoate + H(+)</text>
        <dbReference type="Rhea" id="RHEA:41223"/>
        <dbReference type="ChEBI" id="CHEBI:7896"/>
        <dbReference type="ChEBI" id="CHEBI:15377"/>
        <dbReference type="ChEBI" id="CHEBI:15378"/>
        <dbReference type="ChEBI" id="CHEBI:72998"/>
        <dbReference type="ChEBI" id="CHEBI:72999"/>
    </reaction>
    <physiologicalReaction direction="left-to-right" evidence="33">
        <dbReference type="Rhea" id="RHEA:41224"/>
    </physiologicalReaction>
</comment>
<evidence type="ECO:0000256" key="46">
    <source>
        <dbReference type="ARBA" id="ARBA00049461"/>
    </source>
</evidence>
<evidence type="ECO:0000256" key="31">
    <source>
        <dbReference type="ARBA" id="ARBA00048049"/>
    </source>
</evidence>
<proteinExistence type="inferred from homology"/>
<reference evidence="48" key="1">
    <citation type="submission" date="2021-01" db="UniProtKB">
        <authorList>
            <consortium name="EnsemblMetazoa"/>
        </authorList>
    </citation>
    <scope>IDENTIFICATION</scope>
    <source>
        <strain evidence="48">DH4</strain>
    </source>
</reference>
<evidence type="ECO:0000256" key="32">
    <source>
        <dbReference type="ARBA" id="ARBA00048058"/>
    </source>
</evidence>
<evidence type="ECO:0000256" key="3">
    <source>
        <dbReference type="ARBA" id="ARBA00013274"/>
    </source>
</evidence>
<dbReference type="OrthoDB" id="10265800at2759"/>
<comment type="catalytic activity">
    <reaction evidence="41">
        <text>1,3-dihexadecanoyl-2-(9Z-octadecenoyl)glycerol + H2O = 1,3-dihexadecanoylglycerol + (9Z)-octadecenoate + H(+)</text>
        <dbReference type="Rhea" id="RHEA:40983"/>
        <dbReference type="ChEBI" id="CHEBI:15377"/>
        <dbReference type="ChEBI" id="CHEBI:15378"/>
        <dbReference type="ChEBI" id="CHEBI:30823"/>
        <dbReference type="ChEBI" id="CHEBI:75688"/>
        <dbReference type="ChEBI" id="CHEBI:77619"/>
    </reaction>
    <physiologicalReaction direction="left-to-right" evidence="41">
        <dbReference type="Rhea" id="RHEA:40984"/>
    </physiologicalReaction>
</comment>
<dbReference type="GO" id="GO:0016324">
    <property type="term" value="C:apical plasma membrane"/>
    <property type="evidence" value="ECO:0007669"/>
    <property type="project" value="UniProtKB-SubCell"/>
</dbReference>
<dbReference type="Gene3D" id="3.40.50.1110">
    <property type="entry name" value="SGNH hydrolase"/>
    <property type="match status" value="1"/>
</dbReference>
<evidence type="ECO:0000256" key="39">
    <source>
        <dbReference type="ARBA" id="ARBA00048656"/>
    </source>
</evidence>
<keyword evidence="16" id="KW-1208">Phospholipid metabolism</keyword>
<dbReference type="EC" id="3.1.1.3" evidence="5"/>
<evidence type="ECO:0000256" key="36">
    <source>
        <dbReference type="ARBA" id="ARBA00048386"/>
    </source>
</evidence>
<comment type="catalytic activity">
    <reaction evidence="29">
        <text>2,3-di-(9Z)-octadecenoyl-sn-glycerol + H2O = 3-(9Z-octadecenoyl)-sn-glycerol + (9Z)-octadecenoate + H(+)</text>
        <dbReference type="Rhea" id="RHEA:42604"/>
        <dbReference type="ChEBI" id="CHEBI:15377"/>
        <dbReference type="ChEBI" id="CHEBI:15378"/>
        <dbReference type="ChEBI" id="CHEBI:30823"/>
        <dbReference type="ChEBI" id="CHEBI:75824"/>
        <dbReference type="ChEBI" id="CHEBI:75938"/>
    </reaction>
    <physiologicalReaction direction="left-to-right" evidence="29">
        <dbReference type="Rhea" id="RHEA:42605"/>
    </physiologicalReaction>
</comment>
<comment type="catalytic activity">
    <reaction evidence="35">
        <text>1-octadecanoyl-2-(9Z,12Z)-octadecadienoyl-sn-glycerol + H2O = 1-octadecanoyl-sn-glycerol + (9Z,12Z)-octadecadienoate + H(+)</text>
        <dbReference type="Rhea" id="RHEA:40927"/>
        <dbReference type="ChEBI" id="CHEBI:15377"/>
        <dbReference type="ChEBI" id="CHEBI:15378"/>
        <dbReference type="ChEBI" id="CHEBI:30245"/>
        <dbReference type="ChEBI" id="CHEBI:75550"/>
        <dbReference type="ChEBI" id="CHEBI:77097"/>
    </reaction>
    <physiologicalReaction direction="left-to-right" evidence="35">
        <dbReference type="Rhea" id="RHEA:40928"/>
    </physiologicalReaction>
</comment>
<evidence type="ECO:0000256" key="12">
    <source>
        <dbReference type="ARBA" id="ARBA00022989"/>
    </source>
</evidence>
<comment type="catalytic activity">
    <reaction evidence="25">
        <text>1-hexadecanoyl-2-(9Z)-octadecenoyl-3-octadecanoyl-sn-glycerol + H2O = 2-(9Z-octadecenoyl)-3-octadecanoyl-sn-glycerol + hexadecanoate + H(+)</text>
        <dbReference type="Rhea" id="RHEA:41107"/>
        <dbReference type="ChEBI" id="CHEBI:7896"/>
        <dbReference type="ChEBI" id="CHEBI:15377"/>
        <dbReference type="ChEBI" id="CHEBI:15378"/>
        <dbReference type="ChEBI" id="CHEBI:75558"/>
        <dbReference type="ChEBI" id="CHEBI:77623"/>
    </reaction>
    <physiologicalReaction direction="left-to-right" evidence="25">
        <dbReference type="Rhea" id="RHEA:41108"/>
    </physiologicalReaction>
</comment>
<evidence type="ECO:0000256" key="47">
    <source>
        <dbReference type="SAM" id="SignalP"/>
    </source>
</evidence>
<evidence type="ECO:0000313" key="48">
    <source>
        <dbReference type="EnsemblMetazoa" id="XP_026297717"/>
    </source>
</evidence>
<dbReference type="GO" id="GO:0004623">
    <property type="term" value="F:phospholipase A2 activity"/>
    <property type="evidence" value="ECO:0007669"/>
    <property type="project" value="UniProtKB-EC"/>
</dbReference>
<comment type="catalytic activity">
    <reaction evidence="40">
        <text>1-hexadecanoyl-2-(9Z-octadecenoyl)-sn-glycero-3-phosphocholine + H2O = 1-hexadecanoyl-sn-glycero-3-phosphocholine + (9Z)-octadecenoate + H(+)</text>
        <dbReference type="Rhea" id="RHEA:38779"/>
        <dbReference type="ChEBI" id="CHEBI:15377"/>
        <dbReference type="ChEBI" id="CHEBI:15378"/>
        <dbReference type="ChEBI" id="CHEBI:30823"/>
        <dbReference type="ChEBI" id="CHEBI:72998"/>
        <dbReference type="ChEBI" id="CHEBI:73001"/>
    </reaction>
    <physiologicalReaction direction="left-to-right" evidence="40">
        <dbReference type="Rhea" id="RHEA:38780"/>
    </physiologicalReaction>
</comment>
<dbReference type="GeneID" id="411706"/>
<evidence type="ECO:0000256" key="26">
    <source>
        <dbReference type="ARBA" id="ARBA00047363"/>
    </source>
</evidence>
<evidence type="ECO:0000256" key="10">
    <source>
        <dbReference type="ARBA" id="ARBA00022737"/>
    </source>
</evidence>
<keyword evidence="7" id="KW-1003">Cell membrane</keyword>
<comment type="catalytic activity">
    <reaction evidence="27">
        <text>1-(9Z-octadecenoyl)-glycerol + H2O = glycerol + (9Z)-octadecenoate + H(+)</text>
        <dbReference type="Rhea" id="RHEA:38487"/>
        <dbReference type="ChEBI" id="CHEBI:15377"/>
        <dbReference type="ChEBI" id="CHEBI:15378"/>
        <dbReference type="ChEBI" id="CHEBI:17754"/>
        <dbReference type="ChEBI" id="CHEBI:30823"/>
        <dbReference type="ChEBI" id="CHEBI:75342"/>
    </reaction>
    <physiologicalReaction direction="left-to-right" evidence="27">
        <dbReference type="Rhea" id="RHEA:38488"/>
    </physiologicalReaction>
</comment>
<evidence type="ECO:0000256" key="14">
    <source>
        <dbReference type="ARBA" id="ARBA00023136"/>
    </source>
</evidence>
<dbReference type="PANTHER" id="PTHR21325:SF31">
    <property type="entry name" value="GH22081P-RELATED"/>
    <property type="match status" value="1"/>
</dbReference>
<evidence type="ECO:0000256" key="42">
    <source>
        <dbReference type="ARBA" id="ARBA00048872"/>
    </source>
</evidence>
<dbReference type="Proteomes" id="UP000005203">
    <property type="component" value="Linkage group LG7"/>
</dbReference>
<evidence type="ECO:0000256" key="5">
    <source>
        <dbReference type="ARBA" id="ARBA00013279"/>
    </source>
</evidence>
<evidence type="ECO:0000256" key="27">
    <source>
        <dbReference type="ARBA" id="ARBA00047438"/>
    </source>
</evidence>
<evidence type="ECO:0000256" key="15">
    <source>
        <dbReference type="ARBA" id="ARBA00023180"/>
    </source>
</evidence>
<comment type="catalytic activity">
    <reaction evidence="28">
        <text>1-hexadecanoyl-2-(9Z)-octadecenoyl-3-octadecanoyl-sn-glycerol + H2O = 1-hexadecanoyl-2-(9Z-octadecenoyl)-sn-glycerol + octadecanoate + H(+)</text>
        <dbReference type="Rhea" id="RHEA:41111"/>
        <dbReference type="ChEBI" id="CHEBI:15377"/>
        <dbReference type="ChEBI" id="CHEBI:15378"/>
        <dbReference type="ChEBI" id="CHEBI:25629"/>
        <dbReference type="ChEBI" id="CHEBI:75466"/>
        <dbReference type="ChEBI" id="CHEBI:77623"/>
    </reaction>
    <physiologicalReaction direction="left-to-right" evidence="28">
        <dbReference type="Rhea" id="RHEA:41112"/>
    </physiologicalReaction>
</comment>
<comment type="catalytic activity">
    <reaction evidence="42">
        <text>1-O-hexadecyl-2-(9Z)-octadecenoyl-sn-glycero-3-phosphocholine + H2O = 1-O-hexadecyl-sn-glycero-3-phosphocholine + (9Z)-octadecenoate + H(+)</text>
        <dbReference type="Rhea" id="RHEA:40915"/>
        <dbReference type="ChEBI" id="CHEBI:15377"/>
        <dbReference type="ChEBI" id="CHEBI:15378"/>
        <dbReference type="ChEBI" id="CHEBI:30823"/>
        <dbReference type="ChEBI" id="CHEBI:34112"/>
        <dbReference type="ChEBI" id="CHEBI:64496"/>
    </reaction>
    <physiologicalReaction direction="left-to-right" evidence="42">
        <dbReference type="Rhea" id="RHEA:40916"/>
    </physiologicalReaction>
</comment>
<comment type="catalytic activity">
    <reaction evidence="32">
        <text>1,2-di-(9Z-octadecenoyl)-sn-glycero-3-phosphocholine + H2O = 1-(9Z-octadecenoyl)-sn-glycero-3-phosphocholine + (9Z)-octadecenoate + H(+)</text>
        <dbReference type="Rhea" id="RHEA:40923"/>
        <dbReference type="ChEBI" id="CHEBI:15377"/>
        <dbReference type="ChEBI" id="CHEBI:15378"/>
        <dbReference type="ChEBI" id="CHEBI:28610"/>
        <dbReference type="ChEBI" id="CHEBI:30823"/>
        <dbReference type="ChEBI" id="CHEBI:74669"/>
    </reaction>
    <physiologicalReaction direction="left-to-right" evidence="32">
        <dbReference type="Rhea" id="RHEA:40924"/>
    </physiologicalReaction>
</comment>
<feature type="signal peptide" evidence="47">
    <location>
        <begin position="1"/>
        <end position="24"/>
    </location>
</feature>
<evidence type="ECO:0000256" key="2">
    <source>
        <dbReference type="ARBA" id="ARBA00009979"/>
    </source>
</evidence>
<comment type="catalytic activity">
    <reaction evidence="30">
        <text>1-hexadecanoyl-2-(9Z-octadecenoyl)-sn-glycero-3-phospho-(1'-sn-glycerol) + H2O = 1-hexadecanoyl-sn-glycero-3-phospho-(1'-sn-glycerol) + (9Z)-octadecenoate + H(+)</text>
        <dbReference type="Rhea" id="RHEA:40919"/>
        <dbReference type="ChEBI" id="CHEBI:15377"/>
        <dbReference type="ChEBI" id="CHEBI:15378"/>
        <dbReference type="ChEBI" id="CHEBI:30823"/>
        <dbReference type="ChEBI" id="CHEBI:72841"/>
        <dbReference type="ChEBI" id="CHEBI:75158"/>
    </reaction>
    <physiologicalReaction direction="left-to-right" evidence="30">
        <dbReference type="Rhea" id="RHEA:40920"/>
    </physiologicalReaction>
</comment>
<evidence type="ECO:0000256" key="13">
    <source>
        <dbReference type="ARBA" id="ARBA00023098"/>
    </source>
</evidence>
<evidence type="ECO:0000256" key="37">
    <source>
        <dbReference type="ARBA" id="ARBA00048454"/>
    </source>
</evidence>
<evidence type="ECO:0000256" key="18">
    <source>
        <dbReference type="ARBA" id="ARBA00023408"/>
    </source>
</evidence>
<dbReference type="GO" id="GO:0006644">
    <property type="term" value="P:phospholipid metabolic process"/>
    <property type="evidence" value="ECO:0007669"/>
    <property type="project" value="TreeGrafter"/>
</dbReference>
<dbReference type="RefSeq" id="XP_026297717.1">
    <property type="nucleotide sequence ID" value="XM_026441932.1"/>
</dbReference>
<comment type="catalytic activity">
    <reaction evidence="17">
        <text>a triacylglycerol + H2O = a diacylglycerol + a fatty acid + H(+)</text>
        <dbReference type="Rhea" id="RHEA:12044"/>
        <dbReference type="ChEBI" id="CHEBI:15377"/>
        <dbReference type="ChEBI" id="CHEBI:15378"/>
        <dbReference type="ChEBI" id="CHEBI:17855"/>
        <dbReference type="ChEBI" id="CHEBI:18035"/>
        <dbReference type="ChEBI" id="CHEBI:28868"/>
        <dbReference type="EC" id="3.1.1.3"/>
    </reaction>
    <physiologicalReaction direction="left-to-right" evidence="17">
        <dbReference type="Rhea" id="RHEA:12045"/>
    </physiologicalReaction>
</comment>
<comment type="catalytic activity">
    <reaction evidence="45">
        <text>1,3-di-(9Z-octadecenoyl)-glycerol + H2O = 1-(9Z-octadecenoyl)-glycerol + (9Z)-octadecenoate + H(+)</text>
        <dbReference type="Rhea" id="RHEA:39939"/>
        <dbReference type="ChEBI" id="CHEBI:15377"/>
        <dbReference type="ChEBI" id="CHEBI:15378"/>
        <dbReference type="ChEBI" id="CHEBI:30823"/>
        <dbReference type="ChEBI" id="CHEBI:75342"/>
        <dbReference type="ChEBI" id="CHEBI:75735"/>
    </reaction>
    <physiologicalReaction direction="left-to-right" evidence="45">
        <dbReference type="Rhea" id="RHEA:39940"/>
    </physiologicalReaction>
</comment>
<evidence type="ECO:0000256" key="29">
    <source>
        <dbReference type="ARBA" id="ARBA00048011"/>
    </source>
</evidence>
<dbReference type="PROSITE" id="PS01098">
    <property type="entry name" value="LIPASE_GDSL_SER"/>
    <property type="match status" value="1"/>
</dbReference>
<comment type="catalytic activity">
    <reaction evidence="18">
        <text>1-hexadecanoyl-2-(9Z,12Z-octadecadienoyl)-sn-glycero-3-phosphocholine + H2O = (9Z,12Z)-octadecadienoate + 1-hexadecanoyl-sn-glycero-3-phosphocholine + H(+)</text>
        <dbReference type="Rhea" id="RHEA:40811"/>
        <dbReference type="ChEBI" id="CHEBI:15377"/>
        <dbReference type="ChEBI" id="CHEBI:15378"/>
        <dbReference type="ChEBI" id="CHEBI:30245"/>
        <dbReference type="ChEBI" id="CHEBI:72998"/>
        <dbReference type="ChEBI" id="CHEBI:73002"/>
    </reaction>
    <physiologicalReaction direction="left-to-right" evidence="18">
        <dbReference type="Rhea" id="RHEA:40812"/>
    </physiologicalReaction>
</comment>
<comment type="similarity">
    <text evidence="2">Belongs to the 'GDSL' lipolytic enzyme family. Phospholipase B1 subfamily.</text>
</comment>
<comment type="function">
    <text evidence="24">Calcium-independent membrane-associated phospholipase that catalyzes complete diacylation of phospholipids by hydrolyzing both sn-1 and sn-2 fatty acyl chains attached to the glycerol backbone (phospholipase B activity). Has dual phospholipase and lysophospholipase activities toward diacylphospholipids. Preferentially cleaves sn-2 ester bonds over sn-1 bonds. Acts as a lipase toward glycerolipid substrates. Hydrolyzes fatty acyl chains of diacylglycerols with preference for the sn-2 position and of triacylglycerols with not positional selectivity. May also hydrolyze long chain retinyl esters such as retinyl palmitate. May contribute to digestion of dietary phospholipids, glycerolipids and retinoids, facilitating lipid absorption at the brush border.</text>
</comment>
<keyword evidence="8" id="KW-0812">Transmembrane</keyword>
<dbReference type="InterPro" id="IPR038885">
    <property type="entry name" value="PLB1"/>
</dbReference>
<evidence type="ECO:0000256" key="40">
    <source>
        <dbReference type="ARBA" id="ARBA00048699"/>
    </source>
</evidence>
<evidence type="ECO:0000256" key="25">
    <source>
        <dbReference type="ARBA" id="ARBA00047324"/>
    </source>
</evidence>
<dbReference type="CDD" id="cd01824">
    <property type="entry name" value="Phospholipase_B_like"/>
    <property type="match status" value="1"/>
</dbReference>
<name>A0A7M7MLH5_APIME</name>
<evidence type="ECO:0000256" key="9">
    <source>
        <dbReference type="ARBA" id="ARBA00022729"/>
    </source>
</evidence>
<evidence type="ECO:0000256" key="28">
    <source>
        <dbReference type="ARBA" id="ARBA00047459"/>
    </source>
</evidence>
<keyword evidence="11" id="KW-0378">Hydrolase</keyword>
<comment type="catalytic activity">
    <reaction evidence="26">
        <text>1,3-dihexadecanoyl-2-(9Z-octadecenoyl)glycerol + H2O = 1-hexadecanoyl-2-(9Z-octadecenoyl)-glycerol + hexadecanoate + H(+)</text>
        <dbReference type="Rhea" id="RHEA:40979"/>
        <dbReference type="ChEBI" id="CHEBI:7896"/>
        <dbReference type="ChEBI" id="CHEBI:15377"/>
        <dbReference type="ChEBI" id="CHEBI:15378"/>
        <dbReference type="ChEBI" id="CHEBI:75585"/>
        <dbReference type="ChEBI" id="CHEBI:75688"/>
    </reaction>
    <physiologicalReaction direction="left-to-right" evidence="26">
        <dbReference type="Rhea" id="RHEA:40980"/>
    </physiologicalReaction>
</comment>
<dbReference type="SUPFAM" id="SSF52266">
    <property type="entry name" value="SGNH hydrolase"/>
    <property type="match status" value="1"/>
</dbReference>
<evidence type="ECO:0000256" key="34">
    <source>
        <dbReference type="ARBA" id="ARBA00048362"/>
    </source>
</evidence>
<dbReference type="AlphaFoldDB" id="A0A7M7MLH5"/>
<dbReference type="KEGG" id="ame:411706"/>
<evidence type="ECO:0000256" key="24">
    <source>
        <dbReference type="ARBA" id="ARBA00045916"/>
    </source>
</evidence>
<comment type="catalytic activity">
    <reaction evidence="44">
        <text>1,2-dihexadecanoyl-sn-glycero-3-phosphocholine + 2 H2O = sn-glycerol 3-phosphocholine + 2 hexadecanoate + 2 H(+)</text>
        <dbReference type="Rhea" id="RHEA:40975"/>
        <dbReference type="ChEBI" id="CHEBI:7896"/>
        <dbReference type="ChEBI" id="CHEBI:15377"/>
        <dbReference type="ChEBI" id="CHEBI:15378"/>
        <dbReference type="ChEBI" id="CHEBI:16870"/>
        <dbReference type="ChEBI" id="CHEBI:72999"/>
    </reaction>
    <physiologicalReaction direction="left-to-right" evidence="44">
        <dbReference type="Rhea" id="RHEA:40976"/>
    </physiologicalReaction>
</comment>
<evidence type="ECO:0000256" key="4">
    <source>
        <dbReference type="ARBA" id="ARBA00013278"/>
    </source>
</evidence>
<keyword evidence="9 47" id="KW-0732">Signal</keyword>
<evidence type="ECO:0000256" key="19">
    <source>
        <dbReference type="ARBA" id="ARBA00023422"/>
    </source>
</evidence>
<accession>A0A7M7MLH5</accession>
<comment type="catalytic activity">
    <reaction evidence="43">
        <text>1-hexadecanoyl-2-(9Z)-octadecenoyl-3-octadecanoyl-sn-glycerol + H2O = 1-hexadecanoyl-3-octadecanoyl-sn-glycerol + (9Z)-octadecenoate + H(+)</text>
        <dbReference type="Rhea" id="RHEA:41103"/>
        <dbReference type="ChEBI" id="CHEBI:15377"/>
        <dbReference type="ChEBI" id="CHEBI:15378"/>
        <dbReference type="ChEBI" id="CHEBI:30823"/>
        <dbReference type="ChEBI" id="CHEBI:77623"/>
        <dbReference type="ChEBI" id="CHEBI:77624"/>
    </reaction>
    <physiologicalReaction direction="left-to-right" evidence="43">
        <dbReference type="Rhea" id="RHEA:41104"/>
    </physiologicalReaction>
</comment>
<comment type="catalytic activity">
    <reaction evidence="39">
        <text>1-hexadecanoyl-sn-glycero-3-phosphocholine + H2O = sn-glycerol 3-phosphocholine + hexadecanoate + H(+)</text>
        <dbReference type="Rhea" id="RHEA:40435"/>
        <dbReference type="ChEBI" id="CHEBI:7896"/>
        <dbReference type="ChEBI" id="CHEBI:15377"/>
        <dbReference type="ChEBI" id="CHEBI:15378"/>
        <dbReference type="ChEBI" id="CHEBI:16870"/>
        <dbReference type="ChEBI" id="CHEBI:72998"/>
    </reaction>
    <physiologicalReaction direction="left-to-right" evidence="39">
        <dbReference type="Rhea" id="RHEA:40436"/>
    </physiologicalReaction>
</comment>
<evidence type="ECO:0000256" key="16">
    <source>
        <dbReference type="ARBA" id="ARBA00023264"/>
    </source>
</evidence>
<comment type="catalytic activity">
    <reaction evidence="36">
        <text>1,2,3-tri-(9Z-octadecenoyl)-glycerol + H2O = di-(9Z)-octadecenoylglycerol + (9Z)-octadecenoate + H(+)</text>
        <dbReference type="Rhea" id="RHEA:38575"/>
        <dbReference type="ChEBI" id="CHEBI:15377"/>
        <dbReference type="ChEBI" id="CHEBI:15378"/>
        <dbReference type="ChEBI" id="CHEBI:30823"/>
        <dbReference type="ChEBI" id="CHEBI:53753"/>
        <dbReference type="ChEBI" id="CHEBI:75945"/>
    </reaction>
    <physiologicalReaction direction="left-to-right" evidence="36">
        <dbReference type="Rhea" id="RHEA:38576"/>
    </physiologicalReaction>
</comment>
<evidence type="ECO:0000256" key="6">
    <source>
        <dbReference type="ARBA" id="ARBA00015133"/>
    </source>
</evidence>
<evidence type="ECO:0000256" key="22">
    <source>
        <dbReference type="ARBA" id="ARBA00031485"/>
    </source>
</evidence>
<dbReference type="InterPro" id="IPR035547">
    <property type="entry name" value="Phospholipase_B"/>
</dbReference>
<keyword evidence="10" id="KW-0677">Repeat</keyword>
<reference evidence="50" key="2">
    <citation type="submission" date="2025-04" db="UniProtKB">
        <authorList>
            <consortium name="RefSeq"/>
        </authorList>
    </citation>
    <scope>IDENTIFICATION</scope>
    <source>
        <strain evidence="50">DH4</strain>
        <tissue evidence="50">Whole body</tissue>
    </source>
</reference>
<protein>
    <recommendedName>
        <fullName evidence="6">Phospholipase B1, membrane-associated</fullName>
        <ecNumber evidence="5">3.1.1.3</ecNumber>
        <ecNumber evidence="4">3.1.1.4</ecNumber>
        <ecNumber evidence="3">3.1.1.5</ecNumber>
    </recommendedName>
    <alternativeName>
        <fullName evidence="20">Lysophospholipase</fullName>
    </alternativeName>
    <alternativeName>
        <fullName evidence="21">Phospholipase A2</fullName>
    </alternativeName>
    <alternativeName>
        <fullName evidence="23">Phospholipase B/lipase</fullName>
    </alternativeName>
    <alternativeName>
        <fullName evidence="22">Triacylglycerol lipase</fullName>
    </alternativeName>
</protein>
<evidence type="ECO:0000256" key="23">
    <source>
        <dbReference type="ARBA" id="ARBA00033022"/>
    </source>
</evidence>
<comment type="catalytic activity">
    <reaction evidence="19">
        <text>a 1,2-diacyl-sn-glycero-3-phosphocholine + H2O = a 1-acyl-sn-glycero-3-phosphocholine + a fatty acid + H(+)</text>
        <dbReference type="Rhea" id="RHEA:15801"/>
        <dbReference type="ChEBI" id="CHEBI:15377"/>
        <dbReference type="ChEBI" id="CHEBI:15378"/>
        <dbReference type="ChEBI" id="CHEBI:28868"/>
        <dbReference type="ChEBI" id="CHEBI:57643"/>
        <dbReference type="ChEBI" id="CHEBI:58168"/>
        <dbReference type="EC" id="3.1.1.4"/>
    </reaction>
    <physiologicalReaction direction="left-to-right" evidence="19">
        <dbReference type="Rhea" id="RHEA:15802"/>
    </physiologicalReaction>
</comment>
<comment type="subcellular location">
    <subcellularLocation>
        <location evidence="1">Apical cell membrane</location>
        <topology evidence="1">Single-pass type I membrane protein</topology>
    </subcellularLocation>
</comment>
<accession>A0A8B8H154</accession>
<keyword evidence="12" id="KW-1133">Transmembrane helix</keyword>
<organism evidence="48">
    <name type="scientific">Apis mellifera</name>
    <name type="common">Honeybee</name>
    <dbReference type="NCBI Taxonomy" id="7460"/>
    <lineage>
        <taxon>Eukaryota</taxon>
        <taxon>Metazoa</taxon>
        <taxon>Ecdysozoa</taxon>
        <taxon>Arthropoda</taxon>
        <taxon>Hexapoda</taxon>
        <taxon>Insecta</taxon>
        <taxon>Pterygota</taxon>
        <taxon>Neoptera</taxon>
        <taxon>Endopterygota</taxon>
        <taxon>Hymenoptera</taxon>
        <taxon>Apocrita</taxon>
        <taxon>Aculeata</taxon>
        <taxon>Apoidea</taxon>
        <taxon>Anthophila</taxon>
        <taxon>Apidae</taxon>
        <taxon>Apis</taxon>
    </lineage>
</organism>
<evidence type="ECO:0000313" key="50">
    <source>
        <dbReference type="RefSeq" id="XP_026297717.1"/>
    </source>
</evidence>